<reference evidence="1 2" key="1">
    <citation type="journal article" date="2020" name="Phytopathology">
        <title>Genome Sequence Resources of Colletotrichum truncatum, C. plurivorum, C. musicola, and C. sojae: Four Species Pathogenic to Soybean (Glycine max).</title>
        <authorList>
            <person name="Rogerio F."/>
            <person name="Boufleur T.R."/>
            <person name="Ciampi-Guillardi M."/>
            <person name="Sukno S.A."/>
            <person name="Thon M.R."/>
            <person name="Massola Junior N.S."/>
            <person name="Baroncelli R."/>
        </authorList>
    </citation>
    <scope>NUCLEOTIDE SEQUENCE [LARGE SCALE GENOMIC DNA]</scope>
    <source>
        <strain evidence="1 2">CMES1059</strain>
    </source>
</reference>
<name>A0ACC3YUZ9_COLTU</name>
<gene>
    <name evidence="1" type="ORF">CTRU02_209558</name>
</gene>
<evidence type="ECO:0000313" key="1">
    <source>
        <dbReference type="EMBL" id="KAL0934967.1"/>
    </source>
</evidence>
<dbReference type="EMBL" id="VUJX02000006">
    <property type="protein sequence ID" value="KAL0934967.1"/>
    <property type="molecule type" value="Genomic_DNA"/>
</dbReference>
<organism evidence="1 2">
    <name type="scientific">Colletotrichum truncatum</name>
    <name type="common">Anthracnose fungus</name>
    <name type="synonym">Colletotrichum capsici</name>
    <dbReference type="NCBI Taxonomy" id="5467"/>
    <lineage>
        <taxon>Eukaryota</taxon>
        <taxon>Fungi</taxon>
        <taxon>Dikarya</taxon>
        <taxon>Ascomycota</taxon>
        <taxon>Pezizomycotina</taxon>
        <taxon>Sordariomycetes</taxon>
        <taxon>Hypocreomycetidae</taxon>
        <taxon>Glomerellales</taxon>
        <taxon>Glomerellaceae</taxon>
        <taxon>Colletotrichum</taxon>
        <taxon>Colletotrichum truncatum species complex</taxon>
    </lineage>
</organism>
<keyword evidence="2" id="KW-1185">Reference proteome</keyword>
<protein>
    <submittedName>
        <fullName evidence="1">Uncharacterized protein</fullName>
    </submittedName>
</protein>
<dbReference type="Proteomes" id="UP000805649">
    <property type="component" value="Unassembled WGS sequence"/>
</dbReference>
<proteinExistence type="predicted"/>
<comment type="caution">
    <text evidence="1">The sequence shown here is derived from an EMBL/GenBank/DDBJ whole genome shotgun (WGS) entry which is preliminary data.</text>
</comment>
<accession>A0ACC3YUZ9</accession>
<evidence type="ECO:0000313" key="2">
    <source>
        <dbReference type="Proteomes" id="UP000805649"/>
    </source>
</evidence>
<sequence>MKDENYKKFVRLTAKTTLLIPLRKANQIEPSRDSLIAIR</sequence>